<dbReference type="PRINTS" id="PR01186">
    <property type="entry name" value="INTEGRINB"/>
</dbReference>
<accession>A0AA35RRJ7</accession>
<comment type="caution">
    <text evidence="20">The sequence shown here is derived from an EMBL/GenBank/DDBJ whole genome shotgun (WGS) entry which is preliminary data.</text>
</comment>
<dbReference type="Gene3D" id="2.10.25.10">
    <property type="entry name" value="Laminin"/>
    <property type="match status" value="2"/>
</dbReference>
<protein>
    <recommendedName>
        <fullName evidence="14">Integrin beta</fullName>
    </recommendedName>
</protein>
<evidence type="ECO:0000256" key="13">
    <source>
        <dbReference type="ARBA" id="ARBA00023180"/>
    </source>
</evidence>
<keyword evidence="7" id="KW-0460">Magnesium</keyword>
<evidence type="ECO:0000259" key="18">
    <source>
        <dbReference type="SMART" id="SM00423"/>
    </source>
</evidence>
<comment type="subcellular location">
    <subcellularLocation>
        <location evidence="14">Cell membrane</location>
        <topology evidence="14">Single-pass type I membrane protein</topology>
    </subcellularLocation>
    <subcellularLocation>
        <location evidence="1">Membrane</location>
        <topology evidence="1">Single-pass type I membrane protein</topology>
    </subcellularLocation>
</comment>
<evidence type="ECO:0000259" key="17">
    <source>
        <dbReference type="SMART" id="SM00187"/>
    </source>
</evidence>
<dbReference type="InterPro" id="IPR014836">
    <property type="entry name" value="Integrin_bsu_cyt_dom"/>
</dbReference>
<dbReference type="SMART" id="SM00423">
    <property type="entry name" value="PSI"/>
    <property type="match status" value="1"/>
</dbReference>
<evidence type="ECO:0000256" key="5">
    <source>
        <dbReference type="ARBA" id="ARBA00022737"/>
    </source>
</evidence>
<dbReference type="GO" id="GO:0007160">
    <property type="term" value="P:cell-matrix adhesion"/>
    <property type="evidence" value="ECO:0007669"/>
    <property type="project" value="TreeGrafter"/>
</dbReference>
<evidence type="ECO:0000256" key="3">
    <source>
        <dbReference type="ARBA" id="ARBA00022692"/>
    </source>
</evidence>
<keyword evidence="9 16" id="KW-1133">Transmembrane helix</keyword>
<name>A0AA35RRJ7_GEOBA</name>
<comment type="similarity">
    <text evidence="2 14">Belongs to the integrin beta chain family.</text>
</comment>
<dbReference type="GO" id="GO:0098609">
    <property type="term" value="P:cell-cell adhesion"/>
    <property type="evidence" value="ECO:0007669"/>
    <property type="project" value="TreeGrafter"/>
</dbReference>
<evidence type="ECO:0000256" key="7">
    <source>
        <dbReference type="ARBA" id="ARBA00022842"/>
    </source>
</evidence>
<evidence type="ECO:0000256" key="1">
    <source>
        <dbReference type="ARBA" id="ARBA00004479"/>
    </source>
</evidence>
<dbReference type="Pfam" id="PF00362">
    <property type="entry name" value="Integrin_beta"/>
    <property type="match status" value="1"/>
</dbReference>
<evidence type="ECO:0000256" key="2">
    <source>
        <dbReference type="ARBA" id="ARBA00007449"/>
    </source>
</evidence>
<dbReference type="GO" id="GO:0016477">
    <property type="term" value="P:cell migration"/>
    <property type="evidence" value="ECO:0007669"/>
    <property type="project" value="TreeGrafter"/>
</dbReference>
<evidence type="ECO:0000313" key="21">
    <source>
        <dbReference type="Proteomes" id="UP001174909"/>
    </source>
</evidence>
<evidence type="ECO:0000313" key="20">
    <source>
        <dbReference type="EMBL" id="CAI8016423.1"/>
    </source>
</evidence>
<keyword evidence="4" id="KW-0479">Metal-binding</keyword>
<feature type="domain" description="Integrin beta subunit cytoplasmic" evidence="19">
    <location>
        <begin position="1262"/>
        <end position="1308"/>
    </location>
</feature>
<dbReference type="GO" id="GO:0005178">
    <property type="term" value="F:integrin binding"/>
    <property type="evidence" value="ECO:0007669"/>
    <property type="project" value="TreeGrafter"/>
</dbReference>
<keyword evidence="8 14" id="KW-0130">Cell adhesion</keyword>
<feature type="compositionally biased region" description="Basic residues" evidence="15">
    <location>
        <begin position="295"/>
        <end position="307"/>
    </location>
</feature>
<dbReference type="PANTHER" id="PTHR10082:SF3">
    <property type="entry name" value="INTEGRIN BETA-LIKE PROTEIN 1"/>
    <property type="match status" value="1"/>
</dbReference>
<feature type="region of interest" description="Disordered" evidence="15">
    <location>
        <begin position="295"/>
        <end position="318"/>
    </location>
</feature>
<dbReference type="Gene3D" id="3.40.50.410">
    <property type="entry name" value="von Willebrand factor, type A domain"/>
    <property type="match status" value="1"/>
</dbReference>
<dbReference type="InterPro" id="IPR016201">
    <property type="entry name" value="PSI"/>
</dbReference>
<dbReference type="CDD" id="cd19941">
    <property type="entry name" value="TIL"/>
    <property type="match status" value="1"/>
</dbReference>
<dbReference type="InterPro" id="IPR036465">
    <property type="entry name" value="vWFA_dom_sf"/>
</dbReference>
<evidence type="ECO:0000256" key="10">
    <source>
        <dbReference type="ARBA" id="ARBA00023037"/>
    </source>
</evidence>
<evidence type="ECO:0000256" key="15">
    <source>
        <dbReference type="SAM" id="MobiDB-lite"/>
    </source>
</evidence>
<sequence length="1316" mass="144927">MSAFGQGFNSPIPRGQQQPQLLPSDPRLTPSHWTPPRPRGGLDFRPPGAQVPLRTAHLQSAGRAHALPPPPPHGLFLGNPQSRFPPMGAMPFPQPPFSPRQLPPGIPFPLRPPNIEPPGPYFRPPLHPTPQPSLAPAPSILGPGGLFGPRWSNFPKPPPPPPDPTDVFLQEWSAGVTARYKESQATVQEDRPMKASTLSHTFSTCIGPAVTGIVGELAPIPEVRGLLSHALCLLSSLAQCRRELSGMRERGEEWVATMTQVNNWQRQLVEIRELVDRGNNVQRLGRKLAGIKKKRGRAKEGVRRRRREREEERERNERAAELWMQKKRQEKLKEETERSVHADASGVLGEVRRKQNDVLHYSKLLTALKELRDLRRLTHRKTGEPLVKEDEVFAAECEALSGILEERAGLYEEEEHALRVMIQEEVQERMLAESAAATVDVGANRDGGEGGEGGGGEGDASSESQMCPFGRQLRLCYNQCPLECGVVSTPDTCPSCSAGCFCTSGLYEFGDVCLPQERCPDIDFGKIPLVDKCSGYSNCSECISSDPDCQWCPYEPGETSVIRSRCRLRSKNPLCPVEIQDPQPNITALEDEDFGDTVQRRPQKLKIQLRRGQPKNFTLQFRAAENFPLDVYFLLDMTGSFSQRFRTTVAPLAADLVAALSNISQEYAVAFGGFADKRAIPYSLPSQDPMTYQQKESATSTDTYICTHRTISNLADCNPTISFRHTTNFSQLEGDQLTEVLENISIHLNVDGLEGGMDGLVQVLACSEQVGWREQSLRMLLYMSNAGFHLAGDGKVGAILDPNPGECLLRTVTEDGMTFNEYSDDTRYDYPSVYQLGELARTSETNIVFAVTSEGTNPNALRDVYQDLADEITPFGRVVALEANSSNLISAIQEAYNDISQEVVLSLQQFYPGLNFTFTPGENCSRADEGRCTNVTIGNTVSYTVTVNLTSCENVPDEALITLSKCGGVGNLQCGQCQCPDGWSGEMCECEVPEGEDPPTCATVDGEPECTGPSNGYCDCGTCKCFVQQELLREKNFTEPYFGGNCECDYESCGGNLTSDGKLCSGNGECVCSERRCRCFTEPTTQITYRGDICECDPRICYSEEHEDVCVYTGSLSNLPNADTRASCDPCNGCQCRAGTVPGPDGTCDPQPDLCLVNEECARCAKGLQSEGTDCTMPRGQTCNSELFDDDEKKSDAPCTFVDDENCVHTFYVLPSKILVDEMRACPATTDEGIGSQLVWIIPVAVVAALLLLGGLILLLVLLLICIKDRLEYSQFKQDLEDANWDQQENPMYVSPHTQYSNVTYRPKAAKTAQKE</sequence>
<keyword evidence="3 14" id="KW-0812">Transmembrane</keyword>
<dbReference type="Proteomes" id="UP001174909">
    <property type="component" value="Unassembled WGS sequence"/>
</dbReference>
<dbReference type="Gene3D" id="1.20.5.100">
    <property type="entry name" value="Cytochrome c1, transmembrane anchor, C-terminal"/>
    <property type="match status" value="1"/>
</dbReference>
<dbReference type="GO" id="GO:0046872">
    <property type="term" value="F:metal ion binding"/>
    <property type="evidence" value="ECO:0007669"/>
    <property type="project" value="UniProtKB-KW"/>
</dbReference>
<keyword evidence="12" id="KW-1015">Disulfide bond</keyword>
<dbReference type="SMART" id="SM01241">
    <property type="entry name" value="Integrin_b_cyt"/>
    <property type="match status" value="1"/>
</dbReference>
<dbReference type="SUPFAM" id="SSF53300">
    <property type="entry name" value="vWA-like"/>
    <property type="match status" value="1"/>
</dbReference>
<evidence type="ECO:0000256" key="9">
    <source>
        <dbReference type="ARBA" id="ARBA00022989"/>
    </source>
</evidence>
<dbReference type="EMBL" id="CASHTH010001528">
    <property type="protein sequence ID" value="CAI8016423.1"/>
    <property type="molecule type" value="Genomic_DNA"/>
</dbReference>
<reference evidence="20" key="1">
    <citation type="submission" date="2023-03" db="EMBL/GenBank/DDBJ databases">
        <authorList>
            <person name="Steffen K."/>
            <person name="Cardenas P."/>
        </authorList>
    </citation>
    <scope>NUCLEOTIDE SEQUENCE</scope>
</reference>
<dbReference type="GO" id="GO:0005925">
    <property type="term" value="C:focal adhesion"/>
    <property type="evidence" value="ECO:0007669"/>
    <property type="project" value="TreeGrafter"/>
</dbReference>
<evidence type="ECO:0000256" key="11">
    <source>
        <dbReference type="ARBA" id="ARBA00023136"/>
    </source>
</evidence>
<evidence type="ECO:0000256" key="4">
    <source>
        <dbReference type="ARBA" id="ARBA00022723"/>
    </source>
</evidence>
<gene>
    <name evidence="20" type="ORF">GBAR_LOCUS10073</name>
</gene>
<dbReference type="InterPro" id="IPR031974">
    <property type="entry name" value="PDCD7"/>
</dbReference>
<proteinExistence type="inferred from homology"/>
<dbReference type="InterPro" id="IPR032695">
    <property type="entry name" value="Integrin_dom_sf"/>
</dbReference>
<dbReference type="Pfam" id="PF08725">
    <property type="entry name" value="Integrin_b_cyt"/>
    <property type="match status" value="1"/>
</dbReference>
<keyword evidence="5" id="KW-0677">Repeat</keyword>
<dbReference type="Pfam" id="PF16021">
    <property type="entry name" value="PDCD7"/>
    <property type="match status" value="1"/>
</dbReference>
<evidence type="ECO:0000256" key="6">
    <source>
        <dbReference type="ARBA" id="ARBA00022837"/>
    </source>
</evidence>
<dbReference type="GO" id="GO:0009986">
    <property type="term" value="C:cell surface"/>
    <property type="evidence" value="ECO:0007669"/>
    <property type="project" value="TreeGrafter"/>
</dbReference>
<feature type="domain" description="PSI" evidence="18">
    <location>
        <begin position="532"/>
        <end position="576"/>
    </location>
</feature>
<keyword evidence="10 14" id="KW-0401">Integrin</keyword>
<feature type="compositionally biased region" description="Basic and acidic residues" evidence="15">
    <location>
        <begin position="308"/>
        <end position="318"/>
    </location>
</feature>
<feature type="region of interest" description="Disordered" evidence="15">
    <location>
        <begin position="440"/>
        <end position="464"/>
    </location>
</feature>
<feature type="domain" description="Integrin beta subunit VWA" evidence="17">
    <location>
        <begin position="538"/>
        <end position="979"/>
    </location>
</feature>
<feature type="region of interest" description="Disordered" evidence="15">
    <location>
        <begin position="1"/>
        <end position="50"/>
    </location>
</feature>
<evidence type="ECO:0000256" key="12">
    <source>
        <dbReference type="ARBA" id="ARBA00023157"/>
    </source>
</evidence>
<dbReference type="SUPFAM" id="SSF103575">
    <property type="entry name" value="Plexin repeat"/>
    <property type="match status" value="1"/>
</dbReference>
<evidence type="ECO:0000256" key="16">
    <source>
        <dbReference type="SAM" id="Phobius"/>
    </source>
</evidence>
<dbReference type="PANTHER" id="PTHR10082">
    <property type="entry name" value="INTEGRIN BETA SUBUNIT"/>
    <property type="match status" value="1"/>
</dbReference>
<keyword evidence="13" id="KW-0325">Glycoprotein</keyword>
<evidence type="ECO:0000256" key="14">
    <source>
        <dbReference type="RuleBase" id="RU000633"/>
    </source>
</evidence>
<dbReference type="SUPFAM" id="SSF69179">
    <property type="entry name" value="Integrin domains"/>
    <property type="match status" value="1"/>
</dbReference>
<evidence type="ECO:0000259" key="19">
    <source>
        <dbReference type="SMART" id="SM01241"/>
    </source>
</evidence>
<dbReference type="InterPro" id="IPR015812">
    <property type="entry name" value="Integrin_bsu"/>
</dbReference>
<dbReference type="Gene3D" id="2.60.40.1510">
    <property type="entry name" value="ntegrin, alpha v. Chain A, domain 3"/>
    <property type="match status" value="1"/>
</dbReference>
<dbReference type="GO" id="GO:0033627">
    <property type="term" value="P:cell adhesion mediated by integrin"/>
    <property type="evidence" value="ECO:0007669"/>
    <property type="project" value="TreeGrafter"/>
</dbReference>
<dbReference type="SMART" id="SM00187">
    <property type="entry name" value="INB"/>
    <property type="match status" value="1"/>
</dbReference>
<feature type="transmembrane region" description="Helical" evidence="16">
    <location>
        <begin position="1238"/>
        <end position="1267"/>
    </location>
</feature>
<evidence type="ECO:0000256" key="8">
    <source>
        <dbReference type="ARBA" id="ARBA00022889"/>
    </source>
</evidence>
<dbReference type="GO" id="GO:0008305">
    <property type="term" value="C:integrin complex"/>
    <property type="evidence" value="ECO:0007669"/>
    <property type="project" value="TreeGrafter"/>
</dbReference>
<keyword evidence="21" id="KW-1185">Reference proteome</keyword>
<organism evidence="20 21">
    <name type="scientific">Geodia barretti</name>
    <name type="common">Barrett's horny sponge</name>
    <dbReference type="NCBI Taxonomy" id="519541"/>
    <lineage>
        <taxon>Eukaryota</taxon>
        <taxon>Metazoa</taxon>
        <taxon>Porifera</taxon>
        <taxon>Demospongiae</taxon>
        <taxon>Heteroscleromorpha</taxon>
        <taxon>Tetractinellida</taxon>
        <taxon>Astrophorina</taxon>
        <taxon>Geodiidae</taxon>
        <taxon>Geodia</taxon>
    </lineage>
</organism>
<keyword evidence="11 16" id="KW-0472">Membrane</keyword>
<dbReference type="GO" id="GO:0007229">
    <property type="term" value="P:integrin-mediated signaling pathway"/>
    <property type="evidence" value="ECO:0007669"/>
    <property type="project" value="UniProtKB-KW"/>
</dbReference>
<dbReference type="InterPro" id="IPR002369">
    <property type="entry name" value="Integrin_bsu_VWA"/>
</dbReference>
<keyword evidence="6" id="KW-0106">Calcium</keyword>